<comment type="caution">
    <text evidence="1">The sequence shown here is derived from an EMBL/GenBank/DDBJ whole genome shotgun (WGS) entry which is preliminary data.</text>
</comment>
<protein>
    <submittedName>
        <fullName evidence="1">Uncharacterized protein</fullName>
    </submittedName>
</protein>
<dbReference type="AlphaFoldDB" id="A0A4C1WMS6"/>
<keyword evidence="2" id="KW-1185">Reference proteome</keyword>
<organism evidence="1 2">
    <name type="scientific">Eumeta variegata</name>
    <name type="common">Bagworm moth</name>
    <name type="synonym">Eumeta japonica</name>
    <dbReference type="NCBI Taxonomy" id="151549"/>
    <lineage>
        <taxon>Eukaryota</taxon>
        <taxon>Metazoa</taxon>
        <taxon>Ecdysozoa</taxon>
        <taxon>Arthropoda</taxon>
        <taxon>Hexapoda</taxon>
        <taxon>Insecta</taxon>
        <taxon>Pterygota</taxon>
        <taxon>Neoptera</taxon>
        <taxon>Endopterygota</taxon>
        <taxon>Lepidoptera</taxon>
        <taxon>Glossata</taxon>
        <taxon>Ditrysia</taxon>
        <taxon>Tineoidea</taxon>
        <taxon>Psychidae</taxon>
        <taxon>Oiketicinae</taxon>
        <taxon>Eumeta</taxon>
    </lineage>
</organism>
<sequence>MCGRHGKKCNNAVVSSVEHLFVVTASEFNIEQGPTCSWQCKLSTTNARSAGELRPRDSAAVLRPLLNPHKTYAPPSSSLMLEAYDRVKEVVESRILFERKKVYLSERGGLM</sequence>
<reference evidence="1 2" key="1">
    <citation type="journal article" date="2019" name="Commun. Biol.">
        <title>The bagworm genome reveals a unique fibroin gene that provides high tensile strength.</title>
        <authorList>
            <person name="Kono N."/>
            <person name="Nakamura H."/>
            <person name="Ohtoshi R."/>
            <person name="Tomita M."/>
            <person name="Numata K."/>
            <person name="Arakawa K."/>
        </authorList>
    </citation>
    <scope>NUCLEOTIDE SEQUENCE [LARGE SCALE GENOMIC DNA]</scope>
</reference>
<evidence type="ECO:0000313" key="1">
    <source>
        <dbReference type="EMBL" id="GBP51424.1"/>
    </source>
</evidence>
<evidence type="ECO:0000313" key="2">
    <source>
        <dbReference type="Proteomes" id="UP000299102"/>
    </source>
</evidence>
<proteinExistence type="predicted"/>
<dbReference type="Proteomes" id="UP000299102">
    <property type="component" value="Unassembled WGS sequence"/>
</dbReference>
<name>A0A4C1WMS6_EUMVA</name>
<gene>
    <name evidence="1" type="ORF">EVAR_37260_1</name>
</gene>
<dbReference type="EMBL" id="BGZK01000581">
    <property type="protein sequence ID" value="GBP51424.1"/>
    <property type="molecule type" value="Genomic_DNA"/>
</dbReference>
<accession>A0A4C1WMS6</accession>